<evidence type="ECO:0000256" key="11">
    <source>
        <dbReference type="ARBA" id="ARBA00023242"/>
    </source>
</evidence>
<dbReference type="EMBL" id="SGJD01001107">
    <property type="protein sequence ID" value="KAB0401989.1"/>
    <property type="molecule type" value="Genomic_DNA"/>
</dbReference>
<accession>A0A6A1Q4Y1</accession>
<dbReference type="GO" id="GO:0030915">
    <property type="term" value="C:Smc5-Smc6 complex"/>
    <property type="evidence" value="ECO:0007669"/>
    <property type="project" value="TreeGrafter"/>
</dbReference>
<keyword evidence="4" id="KW-0158">Chromosome</keyword>
<keyword evidence="9" id="KW-0233">DNA recombination</keyword>
<evidence type="ECO:0000256" key="4">
    <source>
        <dbReference type="ARBA" id="ARBA00022454"/>
    </source>
</evidence>
<keyword evidence="7" id="KW-0067">ATP-binding</keyword>
<dbReference type="InterPro" id="IPR027417">
    <property type="entry name" value="P-loop_NTPase"/>
</dbReference>
<evidence type="ECO:0000313" key="13">
    <source>
        <dbReference type="EMBL" id="KAB0401989.1"/>
    </source>
</evidence>
<dbReference type="GO" id="GO:0005524">
    <property type="term" value="F:ATP binding"/>
    <property type="evidence" value="ECO:0007669"/>
    <property type="project" value="UniProtKB-KW"/>
</dbReference>
<dbReference type="Gene3D" id="3.40.50.300">
    <property type="entry name" value="P-loop containing nucleotide triphosphate hydrolases"/>
    <property type="match status" value="1"/>
</dbReference>
<evidence type="ECO:0000256" key="5">
    <source>
        <dbReference type="ARBA" id="ARBA00022741"/>
    </source>
</evidence>
<comment type="similarity">
    <text evidence="3">Belongs to the SMC family. SMC6 subfamily.</text>
</comment>
<feature type="non-terminal residue" evidence="13">
    <location>
        <position position="1"/>
    </location>
</feature>
<reference evidence="13 14" key="1">
    <citation type="journal article" date="2019" name="PLoS ONE">
        <title>Genomic analyses reveal an absence of contemporary introgressive admixture between fin whales and blue whales, despite known hybrids.</title>
        <authorList>
            <person name="Westbury M.V."/>
            <person name="Petersen B."/>
            <person name="Lorenzen E.D."/>
        </authorList>
    </citation>
    <scope>NUCLEOTIDE SEQUENCE [LARGE SCALE GENOMIC DNA]</scope>
    <source>
        <strain evidence="13">FinWhale-01</strain>
    </source>
</reference>
<evidence type="ECO:0008006" key="15">
    <source>
        <dbReference type="Google" id="ProtNLM"/>
    </source>
</evidence>
<evidence type="ECO:0000256" key="1">
    <source>
        <dbReference type="ARBA" id="ARBA00004123"/>
    </source>
</evidence>
<organism evidence="13 14">
    <name type="scientific">Balaenoptera physalus</name>
    <name type="common">Fin whale</name>
    <name type="synonym">Balaena physalus</name>
    <dbReference type="NCBI Taxonomy" id="9770"/>
    <lineage>
        <taxon>Eukaryota</taxon>
        <taxon>Metazoa</taxon>
        <taxon>Chordata</taxon>
        <taxon>Craniata</taxon>
        <taxon>Vertebrata</taxon>
        <taxon>Euteleostomi</taxon>
        <taxon>Mammalia</taxon>
        <taxon>Eutheria</taxon>
        <taxon>Laurasiatheria</taxon>
        <taxon>Artiodactyla</taxon>
        <taxon>Whippomorpha</taxon>
        <taxon>Cetacea</taxon>
        <taxon>Mysticeti</taxon>
        <taxon>Balaenopteridae</taxon>
        <taxon>Balaenoptera</taxon>
    </lineage>
</organism>
<evidence type="ECO:0000256" key="8">
    <source>
        <dbReference type="ARBA" id="ARBA00023054"/>
    </source>
</evidence>
<dbReference type="GO" id="GO:0003684">
    <property type="term" value="F:damaged DNA binding"/>
    <property type="evidence" value="ECO:0007669"/>
    <property type="project" value="TreeGrafter"/>
</dbReference>
<dbReference type="GO" id="GO:0000724">
    <property type="term" value="P:double-strand break repair via homologous recombination"/>
    <property type="evidence" value="ECO:0007669"/>
    <property type="project" value="TreeGrafter"/>
</dbReference>
<evidence type="ECO:0000256" key="2">
    <source>
        <dbReference type="ARBA" id="ARBA00004286"/>
    </source>
</evidence>
<protein>
    <recommendedName>
        <fullName evidence="15">RecF/RecN/SMC N-terminal domain-containing protein</fullName>
    </recommendedName>
</protein>
<evidence type="ECO:0000256" key="6">
    <source>
        <dbReference type="ARBA" id="ARBA00022763"/>
    </source>
</evidence>
<keyword evidence="5" id="KW-0547">Nucleotide-binding</keyword>
<feature type="region of interest" description="Disordered" evidence="12">
    <location>
        <begin position="95"/>
        <end position="114"/>
    </location>
</feature>
<dbReference type="GO" id="GO:0035861">
    <property type="term" value="C:site of double-strand break"/>
    <property type="evidence" value="ECO:0007669"/>
    <property type="project" value="TreeGrafter"/>
</dbReference>
<dbReference type="OrthoDB" id="10072614at2759"/>
<evidence type="ECO:0000256" key="10">
    <source>
        <dbReference type="ARBA" id="ARBA00023204"/>
    </source>
</evidence>
<dbReference type="GO" id="GO:0005634">
    <property type="term" value="C:nucleus"/>
    <property type="evidence" value="ECO:0007669"/>
    <property type="project" value="UniProtKB-SubCell"/>
</dbReference>
<keyword evidence="8" id="KW-0175">Coiled coil</keyword>
<comment type="subcellular location">
    <subcellularLocation>
        <location evidence="2">Chromosome</location>
    </subcellularLocation>
    <subcellularLocation>
        <location evidence="1">Nucleus</location>
    </subcellularLocation>
</comment>
<keyword evidence="10" id="KW-0234">DNA repair</keyword>
<sequence>VQPGEGNKAAFNDMRALSGVCFILSLWSIAESPFRCLDEFDVYMDMVNRRIAMDMILKMADSQRFRQFILLTPQSMSSLPASKLIRILRMSDPERGQTTLPFRPVSQGEEEDRG</sequence>
<keyword evidence="11" id="KW-0539">Nucleus</keyword>
<evidence type="ECO:0000313" key="14">
    <source>
        <dbReference type="Proteomes" id="UP000437017"/>
    </source>
</evidence>
<keyword evidence="6" id="KW-0227">DNA damage</keyword>
<evidence type="ECO:0000256" key="12">
    <source>
        <dbReference type="SAM" id="MobiDB-lite"/>
    </source>
</evidence>
<dbReference type="PANTHER" id="PTHR19306:SF6">
    <property type="entry name" value="STRUCTURAL MAINTENANCE OF CHROMOSOMES PROTEIN 6"/>
    <property type="match status" value="1"/>
</dbReference>
<keyword evidence="14" id="KW-1185">Reference proteome</keyword>
<gene>
    <name evidence="13" type="ORF">E2I00_007836</name>
</gene>
<evidence type="ECO:0000256" key="9">
    <source>
        <dbReference type="ARBA" id="ARBA00023172"/>
    </source>
</evidence>
<dbReference type="SUPFAM" id="SSF52540">
    <property type="entry name" value="P-loop containing nucleoside triphosphate hydrolases"/>
    <property type="match status" value="1"/>
</dbReference>
<dbReference type="Proteomes" id="UP000437017">
    <property type="component" value="Unassembled WGS sequence"/>
</dbReference>
<dbReference type="AlphaFoldDB" id="A0A6A1Q4Y1"/>
<comment type="caution">
    <text evidence="13">The sequence shown here is derived from an EMBL/GenBank/DDBJ whole genome shotgun (WGS) entry which is preliminary data.</text>
</comment>
<evidence type="ECO:0000256" key="7">
    <source>
        <dbReference type="ARBA" id="ARBA00022840"/>
    </source>
</evidence>
<dbReference type="PANTHER" id="PTHR19306">
    <property type="entry name" value="STRUCTURAL MAINTENANCE OF CHROMOSOMES 5,6 SMC5, SMC6"/>
    <property type="match status" value="1"/>
</dbReference>
<dbReference type="GO" id="GO:0003697">
    <property type="term" value="F:single-stranded DNA binding"/>
    <property type="evidence" value="ECO:0007669"/>
    <property type="project" value="TreeGrafter"/>
</dbReference>
<evidence type="ECO:0000256" key="3">
    <source>
        <dbReference type="ARBA" id="ARBA00006793"/>
    </source>
</evidence>
<name>A0A6A1Q4Y1_BALPH</name>
<proteinExistence type="inferred from homology"/>